<dbReference type="InterPro" id="IPR002123">
    <property type="entry name" value="Plipid/glycerol_acylTrfase"/>
</dbReference>
<feature type="domain" description="Phospholipid/glycerol acyltransferase" evidence="2">
    <location>
        <begin position="128"/>
        <end position="247"/>
    </location>
</feature>
<organism evidence="3 4">
    <name type="scientific">Durusdinium trenchii</name>
    <dbReference type="NCBI Taxonomy" id="1381693"/>
    <lineage>
        <taxon>Eukaryota</taxon>
        <taxon>Sar</taxon>
        <taxon>Alveolata</taxon>
        <taxon>Dinophyceae</taxon>
        <taxon>Suessiales</taxon>
        <taxon>Symbiodiniaceae</taxon>
        <taxon>Durusdinium</taxon>
    </lineage>
</organism>
<evidence type="ECO:0000259" key="2">
    <source>
        <dbReference type="SMART" id="SM00563"/>
    </source>
</evidence>
<name>A0ABP0MT16_9DINO</name>
<feature type="transmembrane region" description="Helical" evidence="1">
    <location>
        <begin position="393"/>
        <end position="410"/>
    </location>
</feature>
<dbReference type="Proteomes" id="UP001642484">
    <property type="component" value="Unassembled WGS sequence"/>
</dbReference>
<dbReference type="EMBL" id="CAXAMN010019557">
    <property type="protein sequence ID" value="CAK9054569.1"/>
    <property type="molecule type" value="Genomic_DNA"/>
</dbReference>
<keyword evidence="1" id="KW-0472">Membrane</keyword>
<dbReference type="SUPFAM" id="SSF69593">
    <property type="entry name" value="Glycerol-3-phosphate (1)-acyltransferase"/>
    <property type="match status" value="1"/>
</dbReference>
<sequence length="437" mass="48267">MSTGVKHELMLLPPQPSEKLKPCLIPCVMAEDYASKPREARRFSAILVAIIFIQTVLVECCLILWPALPLLLIPRPEARKVFAKVAGWGQAAWLGLAVTCLRFIAGVRIYIHTRGVSLAELQKIHTSVLMISNHPSRIDWMFHWALAIALGRLPDLKIVLKDTLRVAPGFGWAMQCNAYPFVCRKDRNADLETLRRTSFLGDPLAMLLFPEGTDLSDSNLQKSHAHAEKEGLSKYMQVLHPRTAGFETAWSSMTEAAKTTKAEEVPVLLDLTVAYIDHVPGELPNEVKFFGRGECCQEVHFLVQRPGTVDSASALCTKLWKEKEETLSKFYAPCQKDGKRSGSGKLPDRSALGASHTVLWEEAPGAQGRMLGSLLVAFICEAIAFYLLCKLPWILTFGLFAAACASFVIIQKLAGGIDKVILTHADRYGGLSSPKQD</sequence>
<keyword evidence="1" id="KW-0812">Transmembrane</keyword>
<evidence type="ECO:0000256" key="1">
    <source>
        <dbReference type="SAM" id="Phobius"/>
    </source>
</evidence>
<comment type="caution">
    <text evidence="3">The sequence shown here is derived from an EMBL/GenBank/DDBJ whole genome shotgun (WGS) entry which is preliminary data.</text>
</comment>
<dbReference type="PANTHER" id="PTHR10983:SF16">
    <property type="entry name" value="LYSOCARDIOLIPIN ACYLTRANSFERASE 1"/>
    <property type="match status" value="1"/>
</dbReference>
<feature type="transmembrane region" description="Helical" evidence="1">
    <location>
        <begin position="43"/>
        <end position="65"/>
    </location>
</feature>
<evidence type="ECO:0000313" key="3">
    <source>
        <dbReference type="EMBL" id="CAK9054569.1"/>
    </source>
</evidence>
<keyword evidence="4" id="KW-1185">Reference proteome</keyword>
<evidence type="ECO:0000313" key="4">
    <source>
        <dbReference type="Proteomes" id="UP001642484"/>
    </source>
</evidence>
<proteinExistence type="predicted"/>
<keyword evidence="1" id="KW-1133">Transmembrane helix</keyword>
<feature type="transmembrane region" description="Helical" evidence="1">
    <location>
        <begin position="370"/>
        <end position="387"/>
    </location>
</feature>
<protein>
    <recommendedName>
        <fullName evidence="2">Phospholipid/glycerol acyltransferase domain-containing protein</fullName>
    </recommendedName>
</protein>
<reference evidence="3 4" key="1">
    <citation type="submission" date="2024-02" db="EMBL/GenBank/DDBJ databases">
        <authorList>
            <person name="Chen Y."/>
            <person name="Shah S."/>
            <person name="Dougan E. K."/>
            <person name="Thang M."/>
            <person name="Chan C."/>
        </authorList>
    </citation>
    <scope>NUCLEOTIDE SEQUENCE [LARGE SCALE GENOMIC DNA]</scope>
</reference>
<dbReference type="CDD" id="cd07990">
    <property type="entry name" value="LPLAT_LCLAT1-like"/>
    <property type="match status" value="1"/>
</dbReference>
<accession>A0ABP0MT16</accession>
<dbReference type="SMART" id="SM00563">
    <property type="entry name" value="PlsC"/>
    <property type="match status" value="1"/>
</dbReference>
<feature type="transmembrane region" description="Helical" evidence="1">
    <location>
        <begin position="85"/>
        <end position="105"/>
    </location>
</feature>
<dbReference type="Pfam" id="PF01553">
    <property type="entry name" value="Acyltransferase"/>
    <property type="match status" value="1"/>
</dbReference>
<dbReference type="PANTHER" id="PTHR10983">
    <property type="entry name" value="1-ACYLGLYCEROL-3-PHOSPHATE ACYLTRANSFERASE-RELATED"/>
    <property type="match status" value="1"/>
</dbReference>
<gene>
    <name evidence="3" type="ORF">CCMP2556_LOCUS27267</name>
</gene>